<protein>
    <submittedName>
        <fullName evidence="2">DUF2938 domain-containing protein</fullName>
    </submittedName>
</protein>
<evidence type="ECO:0000256" key="1">
    <source>
        <dbReference type="SAM" id="Phobius"/>
    </source>
</evidence>
<gene>
    <name evidence="2" type="ORF">F3J40_11260</name>
</gene>
<feature type="transmembrane region" description="Helical" evidence="1">
    <location>
        <begin position="67"/>
        <end position="87"/>
    </location>
</feature>
<dbReference type="Pfam" id="PF11158">
    <property type="entry name" value="DUF2938"/>
    <property type="match status" value="1"/>
</dbReference>
<keyword evidence="1" id="KW-0812">Transmembrane</keyword>
<sequence length="162" mass="17965">MNIALQAALLGIGATLIMDIWAILQKRLFNIAGLDYRLVGRWLLHMTHAQFVHHTILNSKKMRGEMVLGWSAHYLIGMIFCYFMLAFSGSDWLTQPTFIPALLTGIISVCAPFFIMQPGFGFGVAASHTPAPAVARRRSLIAHTSFGIGIYITALLLKPLFM</sequence>
<keyword evidence="1" id="KW-0472">Membrane</keyword>
<keyword evidence="1" id="KW-1133">Transmembrane helix</keyword>
<name>A0ABX0RA11_9GAMM</name>
<evidence type="ECO:0000313" key="3">
    <source>
        <dbReference type="Proteomes" id="UP001515683"/>
    </source>
</evidence>
<reference evidence="2 3" key="1">
    <citation type="journal article" date="2019" name="bioRxiv">
        <title>Bacteria contribute to plant secondary compound degradation in a generalist herbivore system.</title>
        <authorList>
            <person name="Francoeur C.B."/>
            <person name="Khadempour L."/>
            <person name="Moreira-Soto R.D."/>
            <person name="Gotting K."/>
            <person name="Book A.J."/>
            <person name="Pinto-Tomas A.A."/>
            <person name="Keefover-Ring K."/>
            <person name="Currie C.R."/>
        </authorList>
    </citation>
    <scope>NUCLEOTIDE SEQUENCE [LARGE SCALE GENOMIC DNA]</scope>
    <source>
        <strain evidence="2">Acro-835</strain>
    </source>
</reference>
<proteinExistence type="predicted"/>
<feature type="transmembrane region" description="Helical" evidence="1">
    <location>
        <begin position="6"/>
        <end position="24"/>
    </location>
</feature>
<dbReference type="Proteomes" id="UP001515683">
    <property type="component" value="Unassembled WGS sequence"/>
</dbReference>
<feature type="transmembrane region" description="Helical" evidence="1">
    <location>
        <begin position="99"/>
        <end position="120"/>
    </location>
</feature>
<comment type="caution">
    <text evidence="2">The sequence shown here is derived from an EMBL/GenBank/DDBJ whole genome shotgun (WGS) entry which is preliminary data.</text>
</comment>
<accession>A0ABX0RA11</accession>
<organism evidence="2 3">
    <name type="scientific">Candidatus Pantoea multigeneris</name>
    <dbReference type="NCBI Taxonomy" id="2608357"/>
    <lineage>
        <taxon>Bacteria</taxon>
        <taxon>Pseudomonadati</taxon>
        <taxon>Pseudomonadota</taxon>
        <taxon>Gammaproteobacteria</taxon>
        <taxon>Enterobacterales</taxon>
        <taxon>Erwiniaceae</taxon>
        <taxon>Pantoea</taxon>
    </lineage>
</organism>
<keyword evidence="3" id="KW-1185">Reference proteome</keyword>
<dbReference type="EMBL" id="VWXF01000004">
    <property type="protein sequence ID" value="NIF22176.1"/>
    <property type="molecule type" value="Genomic_DNA"/>
</dbReference>
<dbReference type="RefSeq" id="WP_167014647.1">
    <property type="nucleotide sequence ID" value="NZ_VWXF01000004.1"/>
</dbReference>
<feature type="transmembrane region" description="Helical" evidence="1">
    <location>
        <begin position="140"/>
        <end position="161"/>
    </location>
</feature>
<evidence type="ECO:0000313" key="2">
    <source>
        <dbReference type="EMBL" id="NIF22176.1"/>
    </source>
</evidence>
<dbReference type="InterPro" id="IPR021329">
    <property type="entry name" value="DUF2938"/>
</dbReference>